<reference evidence="1 2" key="1">
    <citation type="submission" date="2011-04" db="EMBL/GenBank/DDBJ databases">
        <title>Complete sequence of Cellulomonas fimi ATCC 484.</title>
        <authorList>
            <consortium name="US DOE Joint Genome Institute"/>
            <person name="Lucas S."/>
            <person name="Han J."/>
            <person name="Lapidus A."/>
            <person name="Cheng J.-F."/>
            <person name="Goodwin L."/>
            <person name="Pitluck S."/>
            <person name="Peters L."/>
            <person name="Chertkov O."/>
            <person name="Detter J.C."/>
            <person name="Han C."/>
            <person name="Tapia R."/>
            <person name="Land M."/>
            <person name="Hauser L."/>
            <person name="Kyrpides N."/>
            <person name="Ivanova N."/>
            <person name="Ovchinnikova G."/>
            <person name="Pagani I."/>
            <person name="Mead D."/>
            <person name="Brumm P."/>
            <person name="Woyke T."/>
        </authorList>
    </citation>
    <scope>NUCLEOTIDE SEQUENCE [LARGE SCALE GENOMIC DNA]</scope>
    <source>
        <strain evidence="2">ATCC 484 / DSM 20113 / JCM 1341 / NBRC 15513 / NCIMB 8980 / NCTC 7547</strain>
    </source>
</reference>
<name>F4H5G0_CELFA</name>
<dbReference type="Proteomes" id="UP000008460">
    <property type="component" value="Chromosome"/>
</dbReference>
<gene>
    <name evidence="1" type="ordered locus">Celf_3778</name>
</gene>
<protein>
    <submittedName>
        <fullName evidence="1">SuvA; SET domain-containing protein</fullName>
    </submittedName>
</protein>
<sequence length="60" mass="6509">MVSYTASSAVMEPPGEFTYTWMGSSELSDCRCSSCAMTTFATPSSISVPRKTIRSDSSRE</sequence>
<dbReference type="EMBL" id="CP002666">
    <property type="protein sequence ID" value="AEE47883.1"/>
    <property type="molecule type" value="Genomic_DNA"/>
</dbReference>
<keyword evidence="2" id="KW-1185">Reference proteome</keyword>
<organism evidence="1 2">
    <name type="scientific">Cellulomonas fimi (strain ATCC 484 / DSM 20113 / JCM 1341 / CCUG 24087 / LMG 16345 / NBRC 15513 / NCIMB 8980 / NCTC 7547 / NRS-133)</name>
    <dbReference type="NCBI Taxonomy" id="590998"/>
    <lineage>
        <taxon>Bacteria</taxon>
        <taxon>Bacillati</taxon>
        <taxon>Actinomycetota</taxon>
        <taxon>Actinomycetes</taxon>
        <taxon>Micrococcales</taxon>
        <taxon>Cellulomonadaceae</taxon>
        <taxon>Cellulomonas</taxon>
    </lineage>
</organism>
<dbReference type="HOGENOM" id="CLU_2932805_0_0_11"/>
<accession>F4H5G0</accession>
<evidence type="ECO:0000313" key="2">
    <source>
        <dbReference type="Proteomes" id="UP000008460"/>
    </source>
</evidence>
<dbReference type="AlphaFoldDB" id="F4H5G0"/>
<evidence type="ECO:0000313" key="1">
    <source>
        <dbReference type="EMBL" id="AEE47883.1"/>
    </source>
</evidence>
<dbReference type="KEGG" id="cfi:Celf_3778"/>
<proteinExistence type="predicted"/>